<dbReference type="EMBL" id="CAFBNE010000019">
    <property type="protein sequence ID" value="CAB4940105.1"/>
    <property type="molecule type" value="Genomic_DNA"/>
</dbReference>
<dbReference type="InterPro" id="IPR018535">
    <property type="entry name" value="DUF1996"/>
</dbReference>
<dbReference type="PANTHER" id="PTHR43662:SF3">
    <property type="entry name" value="DOMAIN PROTEIN, PUTATIVE (AFU_ORTHOLOGUE AFUA_6G11970)-RELATED"/>
    <property type="match status" value="1"/>
</dbReference>
<evidence type="ECO:0000259" key="2">
    <source>
        <dbReference type="Pfam" id="PF09362"/>
    </source>
</evidence>
<name>A0A6J7J9Y9_9ZZZZ</name>
<feature type="compositionally biased region" description="Low complexity" evidence="1">
    <location>
        <begin position="311"/>
        <end position="320"/>
    </location>
</feature>
<feature type="domain" description="DUF1996" evidence="2">
    <location>
        <begin position="60"/>
        <end position="259"/>
    </location>
</feature>
<feature type="compositionally biased region" description="Gly residues" evidence="1">
    <location>
        <begin position="321"/>
        <end position="340"/>
    </location>
</feature>
<accession>A0A6J7J9Y9</accession>
<feature type="compositionally biased region" description="Low complexity" evidence="1">
    <location>
        <begin position="280"/>
        <end position="303"/>
    </location>
</feature>
<evidence type="ECO:0000256" key="1">
    <source>
        <dbReference type="SAM" id="MobiDB-lite"/>
    </source>
</evidence>
<feature type="compositionally biased region" description="Low complexity" evidence="1">
    <location>
        <begin position="341"/>
        <end position="353"/>
    </location>
</feature>
<dbReference type="PANTHER" id="PTHR43662">
    <property type="match status" value="1"/>
</dbReference>
<proteinExistence type="predicted"/>
<organism evidence="3">
    <name type="scientific">freshwater metagenome</name>
    <dbReference type="NCBI Taxonomy" id="449393"/>
    <lineage>
        <taxon>unclassified sequences</taxon>
        <taxon>metagenomes</taxon>
        <taxon>ecological metagenomes</taxon>
    </lineage>
</organism>
<evidence type="ECO:0000313" key="3">
    <source>
        <dbReference type="EMBL" id="CAB4940105.1"/>
    </source>
</evidence>
<dbReference type="Pfam" id="PF09362">
    <property type="entry name" value="DUF1996"/>
    <property type="match status" value="1"/>
</dbReference>
<protein>
    <submittedName>
        <fullName evidence="3">Unannotated protein</fullName>
    </submittedName>
</protein>
<gene>
    <name evidence="3" type="ORF">UFOPK3772_00862</name>
</gene>
<sequence>MSITRNAIAAASITAGIAGALILSALPAQAHPGHDGNQGGRQGGGGFGVQCEFSHSSSVDPIVMPGHAGMSHLHEFFGNTATNENSTGASLLTGSTTCNDSNDLSAYWVPALYQDGTRVAPISARVSYEGRGANVTAFPAGFMAVAGRTDQTAAWGCSTRGGQANFGTNVATVPTCDAGSRLVAQITFPQCWDGTSLDSADHISHLVFATGNVCPTDHPVRVPQVKLAVLYPASVTGGSGVTLASGAASTLHADIFEAWTGNSLQDRITGRGGQRPAAFGGQQDAQQGPQNGQRGAQGAANAGVNPDQTVAQNQAQAVAPGQGGRGDGGRRGPGQRGGGAAPAAPAAPVAPAA</sequence>
<feature type="region of interest" description="Disordered" evidence="1">
    <location>
        <begin position="266"/>
        <end position="353"/>
    </location>
</feature>
<dbReference type="AlphaFoldDB" id="A0A6J7J9Y9"/>
<reference evidence="3" key="1">
    <citation type="submission" date="2020-05" db="EMBL/GenBank/DDBJ databases">
        <authorList>
            <person name="Chiriac C."/>
            <person name="Salcher M."/>
            <person name="Ghai R."/>
            <person name="Kavagutti S V."/>
        </authorList>
    </citation>
    <scope>NUCLEOTIDE SEQUENCE</scope>
</reference>